<evidence type="ECO:0000256" key="1">
    <source>
        <dbReference type="ARBA" id="ARBA00022729"/>
    </source>
</evidence>
<dbReference type="InterPro" id="IPR050328">
    <property type="entry name" value="Dev_Immune_Receptor"/>
</dbReference>
<dbReference type="Gene3D" id="3.80.10.10">
    <property type="entry name" value="Ribonuclease Inhibitor"/>
    <property type="match status" value="1"/>
</dbReference>
<dbReference type="AlphaFoldDB" id="A0AAN9V855"/>
<evidence type="ECO:0000313" key="4">
    <source>
        <dbReference type="Proteomes" id="UP001378592"/>
    </source>
</evidence>
<dbReference type="InterPro" id="IPR032675">
    <property type="entry name" value="LRR_dom_sf"/>
</dbReference>
<keyword evidence="1 2" id="KW-0732">Signal</keyword>
<dbReference type="GO" id="GO:0031012">
    <property type="term" value="C:extracellular matrix"/>
    <property type="evidence" value="ECO:0007669"/>
    <property type="project" value="TreeGrafter"/>
</dbReference>
<protein>
    <submittedName>
        <fullName evidence="3">Uncharacterized protein</fullName>
    </submittedName>
</protein>
<feature type="chain" id="PRO_5042858943" evidence="2">
    <location>
        <begin position="21"/>
        <end position="254"/>
    </location>
</feature>
<dbReference type="InterPro" id="IPR001611">
    <property type="entry name" value="Leu-rich_rpt"/>
</dbReference>
<dbReference type="EMBL" id="JAZDUA010000560">
    <property type="protein sequence ID" value="KAK7791116.1"/>
    <property type="molecule type" value="Genomic_DNA"/>
</dbReference>
<feature type="signal peptide" evidence="2">
    <location>
        <begin position="1"/>
        <end position="20"/>
    </location>
</feature>
<dbReference type="Proteomes" id="UP001378592">
    <property type="component" value="Unassembled WGS sequence"/>
</dbReference>
<evidence type="ECO:0000313" key="3">
    <source>
        <dbReference type="EMBL" id="KAK7791116.1"/>
    </source>
</evidence>
<reference evidence="3 4" key="1">
    <citation type="submission" date="2024-03" db="EMBL/GenBank/DDBJ databases">
        <title>The genome assembly and annotation of the cricket Gryllus longicercus Weissman &amp; Gray.</title>
        <authorList>
            <person name="Szrajer S."/>
            <person name="Gray D."/>
            <person name="Ylla G."/>
        </authorList>
    </citation>
    <scope>NUCLEOTIDE SEQUENCE [LARGE SCALE GENOMIC DNA]</scope>
    <source>
        <strain evidence="3">DAG 2021-001</strain>
        <tissue evidence="3">Whole body minus gut</tissue>
    </source>
</reference>
<organism evidence="3 4">
    <name type="scientific">Gryllus longicercus</name>
    <dbReference type="NCBI Taxonomy" id="2509291"/>
    <lineage>
        <taxon>Eukaryota</taxon>
        <taxon>Metazoa</taxon>
        <taxon>Ecdysozoa</taxon>
        <taxon>Arthropoda</taxon>
        <taxon>Hexapoda</taxon>
        <taxon>Insecta</taxon>
        <taxon>Pterygota</taxon>
        <taxon>Neoptera</taxon>
        <taxon>Polyneoptera</taxon>
        <taxon>Orthoptera</taxon>
        <taxon>Ensifera</taxon>
        <taxon>Gryllidea</taxon>
        <taxon>Grylloidea</taxon>
        <taxon>Gryllidae</taxon>
        <taxon>Gryllinae</taxon>
        <taxon>Gryllus</taxon>
    </lineage>
</organism>
<dbReference type="SUPFAM" id="SSF52058">
    <property type="entry name" value="L domain-like"/>
    <property type="match status" value="1"/>
</dbReference>
<dbReference type="PANTHER" id="PTHR24373:SF398">
    <property type="entry name" value="LEUCINE-RICH REPEAT-CONTAINING G-PROTEIN COUPLED RECEPTOR 6"/>
    <property type="match status" value="1"/>
</dbReference>
<proteinExistence type="predicted"/>
<comment type="caution">
    <text evidence="3">The sequence shown here is derived from an EMBL/GenBank/DDBJ whole genome shotgun (WGS) entry which is preliminary data.</text>
</comment>
<keyword evidence="4" id="KW-1185">Reference proteome</keyword>
<dbReference type="GO" id="GO:0005615">
    <property type="term" value="C:extracellular space"/>
    <property type="evidence" value="ECO:0007669"/>
    <property type="project" value="TreeGrafter"/>
</dbReference>
<evidence type="ECO:0000256" key="2">
    <source>
        <dbReference type="SAM" id="SignalP"/>
    </source>
</evidence>
<gene>
    <name evidence="3" type="ORF">R5R35_003770</name>
</gene>
<dbReference type="Pfam" id="PF00560">
    <property type="entry name" value="LRR_1"/>
    <property type="match status" value="1"/>
</dbReference>
<name>A0AAN9V855_9ORTH</name>
<dbReference type="PANTHER" id="PTHR24373">
    <property type="entry name" value="SLIT RELATED LEUCINE-RICH REPEAT NEURONAL PROTEIN"/>
    <property type="match status" value="1"/>
</dbReference>
<accession>A0AAN9V855</accession>
<sequence length="254" mass="28084">MIYQPILIYLLECVGQIVTACPSLCNCDSKTRTLSCLGWKDTSPPNVSNPDRYEFLDLSSDSGTKYLETECIDLTHLKARAEVPLPSQAEAEGEGAGGSELLGDALEAGRLPASWLGVGRFIFLKLLRMCGVGLRLVHKDAFRYQLMLRCVDLSYNHLQRLNLFTWQRHDQLHSLTLAGNKGLKIPADSPILYSKSLRVLNLSGCQLESLHFGAFDGLPRLKASCVLGLQNPVVSGFALASLWLTSLRRIHALR</sequence>